<keyword evidence="2" id="KW-1185">Reference proteome</keyword>
<protein>
    <submittedName>
        <fullName evidence="1">Unnamed protein product</fullName>
    </submittedName>
</protein>
<comment type="caution">
    <text evidence="1">The sequence shown here is derived from an EMBL/GenBank/DDBJ whole genome shotgun (WGS) entry which is preliminary data.</text>
</comment>
<dbReference type="EMBL" id="BSXS01002944">
    <property type="protein sequence ID" value="GME80204.1"/>
    <property type="molecule type" value="Genomic_DNA"/>
</dbReference>
<evidence type="ECO:0000313" key="2">
    <source>
        <dbReference type="Proteomes" id="UP001165064"/>
    </source>
</evidence>
<organism evidence="1 2">
    <name type="scientific">Ambrosiozyma monospora</name>
    <name type="common">Yeast</name>
    <name type="synonym">Endomycopsis monosporus</name>
    <dbReference type="NCBI Taxonomy" id="43982"/>
    <lineage>
        <taxon>Eukaryota</taxon>
        <taxon>Fungi</taxon>
        <taxon>Dikarya</taxon>
        <taxon>Ascomycota</taxon>
        <taxon>Saccharomycotina</taxon>
        <taxon>Pichiomycetes</taxon>
        <taxon>Pichiales</taxon>
        <taxon>Pichiaceae</taxon>
        <taxon>Ambrosiozyma</taxon>
    </lineage>
</organism>
<name>A0ACB5T2T0_AMBMO</name>
<sequence length="137" mass="15346">MFLKTILSLLLSFKLCSSELALHDGYDQDLAEQATAAAILKELTEDPAYYYRINTSLYSEADSLQRQYGKPITASYSDEEEELEESLENVALSFFYEMPMTDKVDLLPSITSFYVDMYSASYGGVPNFGMPTATPTP</sequence>
<evidence type="ECO:0000313" key="1">
    <source>
        <dbReference type="EMBL" id="GME80204.1"/>
    </source>
</evidence>
<dbReference type="Proteomes" id="UP001165064">
    <property type="component" value="Unassembled WGS sequence"/>
</dbReference>
<proteinExistence type="predicted"/>
<gene>
    <name evidence="1" type="ORF">Amon02_000433600</name>
</gene>
<reference evidence="1" key="1">
    <citation type="submission" date="2023-04" db="EMBL/GenBank/DDBJ databases">
        <title>Ambrosiozyma monospora NBRC 10751.</title>
        <authorList>
            <person name="Ichikawa N."/>
            <person name="Sato H."/>
            <person name="Tonouchi N."/>
        </authorList>
    </citation>
    <scope>NUCLEOTIDE SEQUENCE</scope>
    <source>
        <strain evidence="1">NBRC 10751</strain>
    </source>
</reference>
<accession>A0ACB5T2T0</accession>